<evidence type="ECO:0000256" key="2">
    <source>
        <dbReference type="ARBA" id="ARBA00004906"/>
    </source>
</evidence>
<protein>
    <recommendedName>
        <fullName evidence="15">RING-type domain-containing protein</fullName>
    </recommendedName>
</protein>
<feature type="transmembrane region" description="Helical" evidence="14">
    <location>
        <begin position="22"/>
        <end position="44"/>
    </location>
</feature>
<feature type="domain" description="RING-type" evidence="15">
    <location>
        <begin position="110"/>
        <end position="152"/>
    </location>
</feature>
<dbReference type="Gene3D" id="3.30.40.10">
    <property type="entry name" value="Zinc/RING finger domain, C3HC4 (zinc finger)"/>
    <property type="match status" value="1"/>
</dbReference>
<comment type="pathway">
    <text evidence="2">Protein modification; protein ubiquitination.</text>
</comment>
<keyword evidence="6 12" id="KW-0863">Zinc-finger</keyword>
<evidence type="ECO:0000256" key="9">
    <source>
        <dbReference type="ARBA" id="ARBA00022989"/>
    </source>
</evidence>
<name>A0ABP0TVT6_9BRYO</name>
<gene>
    <name evidence="16" type="ORF">CSSPTR1EN2_LOCUS8289</name>
</gene>
<evidence type="ECO:0000256" key="13">
    <source>
        <dbReference type="SAM" id="MobiDB-lite"/>
    </source>
</evidence>
<dbReference type="InterPro" id="IPR001841">
    <property type="entry name" value="Znf_RING"/>
</dbReference>
<keyword evidence="3" id="KW-0808">Transferase</keyword>
<dbReference type="CDD" id="cd16461">
    <property type="entry name" value="RING-H2_EL5-like"/>
    <property type="match status" value="1"/>
</dbReference>
<keyword evidence="8" id="KW-0862">Zinc</keyword>
<evidence type="ECO:0000256" key="4">
    <source>
        <dbReference type="ARBA" id="ARBA00022692"/>
    </source>
</evidence>
<evidence type="ECO:0000256" key="11">
    <source>
        <dbReference type="ARBA" id="ARBA00024209"/>
    </source>
</evidence>
<keyword evidence="9 14" id="KW-1133">Transmembrane helix</keyword>
<evidence type="ECO:0000313" key="17">
    <source>
        <dbReference type="Proteomes" id="UP001497512"/>
    </source>
</evidence>
<keyword evidence="17" id="KW-1185">Reference proteome</keyword>
<organism evidence="16 17">
    <name type="scientific">Sphagnum troendelagicum</name>
    <dbReference type="NCBI Taxonomy" id="128251"/>
    <lineage>
        <taxon>Eukaryota</taxon>
        <taxon>Viridiplantae</taxon>
        <taxon>Streptophyta</taxon>
        <taxon>Embryophyta</taxon>
        <taxon>Bryophyta</taxon>
        <taxon>Sphagnophytina</taxon>
        <taxon>Sphagnopsida</taxon>
        <taxon>Sphagnales</taxon>
        <taxon>Sphagnaceae</taxon>
        <taxon>Sphagnum</taxon>
    </lineage>
</organism>
<reference evidence="16" key="1">
    <citation type="submission" date="2024-02" db="EMBL/GenBank/DDBJ databases">
        <authorList>
            <consortium name="ELIXIR-Norway"/>
            <consortium name="Elixir Norway"/>
        </authorList>
    </citation>
    <scope>NUCLEOTIDE SEQUENCE</scope>
</reference>
<feature type="region of interest" description="Disordered" evidence="13">
    <location>
        <begin position="345"/>
        <end position="373"/>
    </location>
</feature>
<keyword evidence="5" id="KW-0479">Metal-binding</keyword>
<sequence length="548" mass="59538">MADNTQSSPPPLSSNELNVKPIVVVIVVVLSVVLVCSGMLQFLARCLGRRRYALGPATALTAAGTASNTLRGQLQHLLRLHEGGLDQTFIDTLPVFLYGTIRGLKDGADCAVCLSEFSEEDHLRLLPNCKHAFHVDCIDTWFLSNSTCPLCRHSLLLEDVLSSSSSSRLAGAPPGAQSLVPTESISAGSYTQAMAAEMERELRASSRGSRGSSFRICDHLDSCSVEIGLDAAPPPPQGDHDSSSEEPDHEQTLEQVASMQQQPGPTVCVTEADGSERVMRVELGKVKFDSEDNWESNVITMEPGTSSVSTMQGPSYSMGSCQYILDSSSSTHVVGEMMTITIPAKSPVSPQQSHEGGGEAFQDNNSQEEVRDHQQLHCMNPGNLRDEDESRIKKQESNITLLLSSREKLSPAAAAAQKISIKIQKDALAATTDKVNAANIIRLLSSSSLKLPEDKTGTTDKINVANSIRLSSASLKLPEDKTGTSMRWFRRCLSDQTARFGLRLESSSRDYDDDEEMPTSVSTTLQHSSSSRKFFTLNWLMGRTTRLV</sequence>
<evidence type="ECO:0000256" key="1">
    <source>
        <dbReference type="ARBA" id="ARBA00004167"/>
    </source>
</evidence>
<dbReference type="PANTHER" id="PTHR45768:SF18">
    <property type="entry name" value="RING-H2 FINGER PROTEIN ATL47-RELATED"/>
    <property type="match status" value="1"/>
</dbReference>
<dbReference type="EMBL" id="OZ019907">
    <property type="protein sequence ID" value="CAK9206319.1"/>
    <property type="molecule type" value="Genomic_DNA"/>
</dbReference>
<evidence type="ECO:0000256" key="7">
    <source>
        <dbReference type="ARBA" id="ARBA00022786"/>
    </source>
</evidence>
<keyword evidence="4 14" id="KW-0812">Transmembrane</keyword>
<evidence type="ECO:0000256" key="5">
    <source>
        <dbReference type="ARBA" id="ARBA00022723"/>
    </source>
</evidence>
<keyword evidence="10 14" id="KW-0472">Membrane</keyword>
<evidence type="ECO:0000259" key="15">
    <source>
        <dbReference type="PROSITE" id="PS50089"/>
    </source>
</evidence>
<comment type="similarity">
    <text evidence="11">Belongs to the RING-type zinc finger family. ATL subfamily.</text>
</comment>
<evidence type="ECO:0000313" key="16">
    <source>
        <dbReference type="EMBL" id="CAK9206319.1"/>
    </source>
</evidence>
<evidence type="ECO:0000256" key="12">
    <source>
        <dbReference type="PROSITE-ProRule" id="PRU00175"/>
    </source>
</evidence>
<proteinExistence type="inferred from homology"/>
<dbReference type="SUPFAM" id="SSF57850">
    <property type="entry name" value="RING/U-box"/>
    <property type="match status" value="1"/>
</dbReference>
<evidence type="ECO:0000256" key="8">
    <source>
        <dbReference type="ARBA" id="ARBA00022833"/>
    </source>
</evidence>
<dbReference type="SMART" id="SM00184">
    <property type="entry name" value="RING"/>
    <property type="match status" value="1"/>
</dbReference>
<dbReference type="PANTHER" id="PTHR45768">
    <property type="entry name" value="E3 UBIQUITIN-PROTEIN LIGASE RNF13-LIKE"/>
    <property type="match status" value="1"/>
</dbReference>
<keyword evidence="7" id="KW-0833">Ubl conjugation pathway</keyword>
<evidence type="ECO:0000256" key="14">
    <source>
        <dbReference type="SAM" id="Phobius"/>
    </source>
</evidence>
<dbReference type="InterPro" id="IPR013083">
    <property type="entry name" value="Znf_RING/FYVE/PHD"/>
</dbReference>
<feature type="region of interest" description="Disordered" evidence="13">
    <location>
        <begin position="227"/>
        <end position="265"/>
    </location>
</feature>
<dbReference type="PROSITE" id="PS50089">
    <property type="entry name" value="ZF_RING_2"/>
    <property type="match status" value="1"/>
</dbReference>
<dbReference type="Pfam" id="PF13639">
    <property type="entry name" value="zf-RING_2"/>
    <property type="match status" value="1"/>
</dbReference>
<comment type="subcellular location">
    <subcellularLocation>
        <location evidence="1">Membrane</location>
        <topology evidence="1">Single-pass membrane protein</topology>
    </subcellularLocation>
</comment>
<evidence type="ECO:0000256" key="6">
    <source>
        <dbReference type="ARBA" id="ARBA00022771"/>
    </source>
</evidence>
<evidence type="ECO:0000256" key="10">
    <source>
        <dbReference type="ARBA" id="ARBA00023136"/>
    </source>
</evidence>
<feature type="compositionally biased region" description="Polar residues" evidence="13">
    <location>
        <begin position="253"/>
        <end position="264"/>
    </location>
</feature>
<accession>A0ABP0TVT6</accession>
<evidence type="ECO:0000256" key="3">
    <source>
        <dbReference type="ARBA" id="ARBA00022679"/>
    </source>
</evidence>
<dbReference type="Proteomes" id="UP001497512">
    <property type="component" value="Chromosome 15"/>
</dbReference>